<evidence type="ECO:0000313" key="4">
    <source>
        <dbReference type="Proteomes" id="UP000217199"/>
    </source>
</evidence>
<feature type="region of interest" description="Disordered" evidence="1">
    <location>
        <begin position="866"/>
        <end position="891"/>
    </location>
</feature>
<feature type="compositionally biased region" description="Basic residues" evidence="1">
    <location>
        <begin position="674"/>
        <end position="684"/>
    </location>
</feature>
<feature type="compositionally biased region" description="Low complexity" evidence="1">
    <location>
        <begin position="651"/>
        <end position="669"/>
    </location>
</feature>
<feature type="region of interest" description="Disordered" evidence="1">
    <location>
        <begin position="996"/>
        <end position="1019"/>
    </location>
</feature>
<evidence type="ECO:0000313" key="3">
    <source>
        <dbReference type="EMBL" id="PAV18515.1"/>
    </source>
</evidence>
<feature type="compositionally biased region" description="Basic and acidic residues" evidence="1">
    <location>
        <begin position="778"/>
        <end position="792"/>
    </location>
</feature>
<feature type="region of interest" description="Disordered" evidence="1">
    <location>
        <begin position="251"/>
        <end position="285"/>
    </location>
</feature>
<name>A0A286UGC0_9AGAM</name>
<dbReference type="STRING" id="2282107.A0A286UGC0"/>
<feature type="compositionally biased region" description="Polar residues" evidence="1">
    <location>
        <begin position="620"/>
        <end position="629"/>
    </location>
</feature>
<feature type="region of interest" description="Disordered" evidence="1">
    <location>
        <begin position="760"/>
        <end position="792"/>
    </location>
</feature>
<dbReference type="InterPro" id="IPR045967">
    <property type="entry name" value="HAM1-like_N"/>
</dbReference>
<sequence>MGICTSCLKRTKERIYTSKHPQEERQPLLGSSPTDNDTDADAESQYTKKIADVLGALRAGKLPTTDQLNSAIRVVLGRLRSDLEEEGDDFGLSDSQGSRSNARGIISDRELGGVNERGTKVVGDVRALLEVVGEVGLEKNSDDKIQNLIYTFREFNSPPVKTDGTGEVRVELEGLEHLKTAASAIPSQDEVTNDLAALTSAIQTLTIQIFTTSTLRIILSDLLTGTRQYVADVAKGVKDVAGVVGAMSEEVEEKVRPSPGEGGVEGLNMPELKSGSGLGGGMHAEPSSRMKEIKVEYPSLKVDFIERIEKVFSQAQASPKSNAALRTLLFLIRKYAERVEVVSSAVCDASKDLKEGESRISVVAPLIIPDPKFKQLLEDLKTLLERFAGGKSLDTLLDRLFEFIHHALHPSNVKGEEGEESKGDEIRQYINRIGLWLDDALLDPKFVTSEQGRRTASELYDQGFSILQNQNDLSNDLSRLLDETRSFAGALTNNRSTTKLFRAIDTFQTDTRELVDYLVGICKHDIKHWRSALLRTILGWVIPRVLSAVSTIPMPRVEYVDKKGGGEELEVAVDALLLRAEESLVPDVICVQEFADLRVEVDESVGAFEFVGPNEGRESGSGTRPSNSNRDLEGGGETVGRIQIPAITDYQEPSEGQQQQQHNEADQTQVPSKREHRRRKKRTKTSTSSRIKFHIEGLRLAAKQVGYYISYTHGWKWLGYSDEGLVDIEVGRGTNKRGEGLSLEVELEVDLDSGLGRGGETMWNSISGHQRGSQSQSRDGDGDRDEDRDGDRDKDKKLFKVLNVHSSLPGLHLRLSKSRHYILNSLLLAPLAGPLGRMVGPMVIDTKIRSLLEGVEEKMRNVWVGAERESRKKRGGGEEGLDRGDGEEIDSGIGIGDIWNSLLESFSSSTGGEEGEDENEDEGEDEERETYTESYTNVNLLGITRTSISQPEPDPISRGSDSRGIGNGGESEAEAEVEQPQESVLAIGLGAQLLPGKAEPLKESEPVEQQEQQGSISVPQTAKNILKDMQRDVGQTTSSVLSSTQETVDSGIERAVHTRRSLEEAQNQLTSRMYRESKKRGWRSKVFDI</sequence>
<dbReference type="PANTHER" id="PTHR31138">
    <property type="entry name" value="CHROMOSOME 19, WHOLE GENOME SHOTGUN SEQUENCE"/>
    <property type="match status" value="1"/>
</dbReference>
<feature type="region of interest" description="Disordered" evidence="1">
    <location>
        <begin position="610"/>
        <end position="638"/>
    </location>
</feature>
<feature type="compositionally biased region" description="Basic and acidic residues" evidence="1">
    <location>
        <begin position="866"/>
        <end position="886"/>
    </location>
</feature>
<feature type="region of interest" description="Disordered" evidence="1">
    <location>
        <begin position="905"/>
        <end position="983"/>
    </location>
</feature>
<feature type="compositionally biased region" description="Basic and acidic residues" evidence="1">
    <location>
        <begin position="15"/>
        <end position="26"/>
    </location>
</feature>
<dbReference type="EMBL" id="NBII01000005">
    <property type="protein sequence ID" value="PAV18515.1"/>
    <property type="molecule type" value="Genomic_DNA"/>
</dbReference>
<feature type="compositionally biased region" description="Polar residues" evidence="1">
    <location>
        <begin position="1007"/>
        <end position="1019"/>
    </location>
</feature>
<dbReference type="AlphaFoldDB" id="A0A286UGC0"/>
<proteinExistence type="predicted"/>
<gene>
    <name evidence="3" type="ORF">PNOK_0535700</name>
</gene>
<feature type="compositionally biased region" description="Acidic residues" evidence="1">
    <location>
        <begin position="913"/>
        <end position="928"/>
    </location>
</feature>
<feature type="region of interest" description="Disordered" evidence="1">
    <location>
        <begin position="651"/>
        <end position="689"/>
    </location>
</feature>
<dbReference type="PANTHER" id="PTHR31138:SF1">
    <property type="entry name" value="PDZ DOMAIN-CONTAINING PROTEIN"/>
    <property type="match status" value="1"/>
</dbReference>
<accession>A0A286UGC0</accession>
<feature type="domain" description="HAM1-like N-terminal" evidence="2">
    <location>
        <begin position="303"/>
        <end position="593"/>
    </location>
</feature>
<reference evidence="3 4" key="1">
    <citation type="journal article" date="2017" name="Mol. Ecol.">
        <title>Comparative and population genomic landscape of Phellinus noxius: A hypervariable fungus causing root rot in trees.</title>
        <authorList>
            <person name="Chung C.L."/>
            <person name="Lee T.J."/>
            <person name="Akiba M."/>
            <person name="Lee H.H."/>
            <person name="Kuo T.H."/>
            <person name="Liu D."/>
            <person name="Ke H.M."/>
            <person name="Yokoi T."/>
            <person name="Roa M.B."/>
            <person name="Lu M.J."/>
            <person name="Chang Y.Y."/>
            <person name="Ann P.J."/>
            <person name="Tsai J.N."/>
            <person name="Chen C.Y."/>
            <person name="Tzean S.S."/>
            <person name="Ota Y."/>
            <person name="Hattori T."/>
            <person name="Sahashi N."/>
            <person name="Liou R.F."/>
            <person name="Kikuchi T."/>
            <person name="Tsai I.J."/>
        </authorList>
    </citation>
    <scope>NUCLEOTIDE SEQUENCE [LARGE SCALE GENOMIC DNA]</scope>
    <source>
        <strain evidence="3 4">FFPRI411160</strain>
    </source>
</reference>
<comment type="caution">
    <text evidence="3">The sequence shown here is derived from an EMBL/GenBank/DDBJ whole genome shotgun (WGS) entry which is preliminary data.</text>
</comment>
<feature type="compositionally biased region" description="Polar residues" evidence="1">
    <location>
        <begin position="935"/>
        <end position="950"/>
    </location>
</feature>
<organism evidence="3 4">
    <name type="scientific">Pyrrhoderma noxium</name>
    <dbReference type="NCBI Taxonomy" id="2282107"/>
    <lineage>
        <taxon>Eukaryota</taxon>
        <taxon>Fungi</taxon>
        <taxon>Dikarya</taxon>
        <taxon>Basidiomycota</taxon>
        <taxon>Agaricomycotina</taxon>
        <taxon>Agaricomycetes</taxon>
        <taxon>Hymenochaetales</taxon>
        <taxon>Hymenochaetaceae</taxon>
        <taxon>Pyrrhoderma</taxon>
    </lineage>
</organism>
<evidence type="ECO:0000256" key="1">
    <source>
        <dbReference type="SAM" id="MobiDB-lite"/>
    </source>
</evidence>
<dbReference type="InParanoid" id="A0A286UGC0"/>
<dbReference type="Pfam" id="PF19343">
    <property type="entry name" value="HAM1_N"/>
    <property type="match status" value="1"/>
</dbReference>
<dbReference type="OrthoDB" id="5407957at2759"/>
<dbReference type="Proteomes" id="UP000217199">
    <property type="component" value="Unassembled WGS sequence"/>
</dbReference>
<keyword evidence="4" id="KW-1185">Reference proteome</keyword>
<protein>
    <recommendedName>
        <fullName evidence="2">HAM1-like N-terminal domain-containing protein</fullName>
    </recommendedName>
</protein>
<evidence type="ECO:0000259" key="2">
    <source>
        <dbReference type="Pfam" id="PF19343"/>
    </source>
</evidence>
<feature type="region of interest" description="Disordered" evidence="1">
    <location>
        <begin position="15"/>
        <end position="43"/>
    </location>
</feature>